<evidence type="ECO:0000313" key="3">
    <source>
        <dbReference type="Proteomes" id="UP001158986"/>
    </source>
</evidence>
<accession>A0ABN8D0S9</accession>
<protein>
    <recommendedName>
        <fullName evidence="4">BZIP domain-containing protein</fullName>
    </recommendedName>
</protein>
<organism evidence="2 3">
    <name type="scientific">Peronospora belbahrii</name>
    <dbReference type="NCBI Taxonomy" id="622444"/>
    <lineage>
        <taxon>Eukaryota</taxon>
        <taxon>Sar</taxon>
        <taxon>Stramenopiles</taxon>
        <taxon>Oomycota</taxon>
        <taxon>Peronosporomycetes</taxon>
        <taxon>Peronosporales</taxon>
        <taxon>Peronosporaceae</taxon>
        <taxon>Peronospora</taxon>
    </lineage>
</organism>
<keyword evidence="1" id="KW-0175">Coiled coil</keyword>
<reference evidence="2 3" key="1">
    <citation type="submission" date="2021-11" db="EMBL/GenBank/DDBJ databases">
        <authorList>
            <person name="Islam A."/>
            <person name="Islam S."/>
            <person name="Flora M.S."/>
            <person name="Rahman M."/>
            <person name="Ziaur R.M."/>
            <person name="Epstein J.H."/>
            <person name="Hassan M."/>
            <person name="Klassen M."/>
            <person name="Woodard K."/>
            <person name="Webb A."/>
            <person name="Webby R.J."/>
            <person name="El Zowalaty M.E."/>
        </authorList>
    </citation>
    <scope>NUCLEOTIDE SEQUENCE [LARGE SCALE GENOMIC DNA]</scope>
    <source>
        <strain evidence="2">Pbs1</strain>
    </source>
</reference>
<gene>
    <name evidence="2" type="ORF">PBS001_LOCUS5555</name>
</gene>
<feature type="coiled-coil region" evidence="1">
    <location>
        <begin position="107"/>
        <end position="134"/>
    </location>
</feature>
<evidence type="ECO:0008006" key="4">
    <source>
        <dbReference type="Google" id="ProtNLM"/>
    </source>
</evidence>
<comment type="caution">
    <text evidence="2">The sequence shown here is derived from an EMBL/GenBank/DDBJ whole genome shotgun (WGS) entry which is preliminary data.</text>
</comment>
<dbReference type="Proteomes" id="UP001158986">
    <property type="component" value="Unassembled WGS sequence"/>
</dbReference>
<dbReference type="EMBL" id="CAKLCB010000276">
    <property type="protein sequence ID" value="CAH0519013.1"/>
    <property type="molecule type" value="Genomic_DNA"/>
</dbReference>
<evidence type="ECO:0000313" key="2">
    <source>
        <dbReference type="EMBL" id="CAH0519013.1"/>
    </source>
</evidence>
<name>A0ABN8D0S9_9STRA</name>
<keyword evidence="3" id="KW-1185">Reference proteome</keyword>
<proteinExistence type="predicted"/>
<evidence type="ECO:0000256" key="1">
    <source>
        <dbReference type="SAM" id="Coils"/>
    </source>
</evidence>
<sequence length="467" mass="52459">MDDSVLDELVNFFQMSDDFALPSVLSFDSPPQMDDAITTDADLALDPSTSNIPLIEPIPVVFERHNQMTTQVASNTFQLGSSIVPAAKTIHQPQHRSKDAIRRSEYRKRQKEEKESLRNEIDKLSTKLVKLQDSTKANSSLLFTDAALSSCLWKAIATRQEQRRRAAEKEQVHLRAAILSRAGLIEDLCGFLKKRLYDGTMENDEFGDLSRHKKRMRLKVTDSTLFETFITELYTIYLRTDDVFTACDLSLAAPSLPVAKANKDECGFSQRVSRQILPFNFQQTCCLLWHIAKLKHQEQDRVSYEDVNDPDNIIATKIRISSPRMGESVSMLQRAVVRRFHEINRVVIVWKVFSEGEGLFRGMHSDSTGWCIIRPTTNRSTTGTVVETCLRYVPMHLSNSSTRAPVVNEFTELVVEQADEENVSIFKTLEMLLLDDAPATGTANTLATGTDNALATETDAALASTTG</sequence>